<feature type="compositionally biased region" description="Gly residues" evidence="1">
    <location>
        <begin position="330"/>
        <end position="361"/>
    </location>
</feature>
<dbReference type="RefSeq" id="WP_156524913.1">
    <property type="nucleotide sequence ID" value="NZ_QQBC01000008.1"/>
</dbReference>
<dbReference type="AlphaFoldDB" id="A0A370I0R8"/>
<feature type="region of interest" description="Disordered" evidence="1">
    <location>
        <begin position="221"/>
        <end position="416"/>
    </location>
</feature>
<evidence type="ECO:0000313" key="3">
    <source>
        <dbReference type="Proteomes" id="UP000254869"/>
    </source>
</evidence>
<feature type="region of interest" description="Disordered" evidence="1">
    <location>
        <begin position="434"/>
        <end position="458"/>
    </location>
</feature>
<evidence type="ECO:0000313" key="2">
    <source>
        <dbReference type="EMBL" id="RDI64353.1"/>
    </source>
</evidence>
<gene>
    <name evidence="2" type="ORF">DFR76_108185</name>
</gene>
<feature type="compositionally biased region" description="Low complexity" evidence="1">
    <location>
        <begin position="282"/>
        <end position="316"/>
    </location>
</feature>
<evidence type="ECO:0000256" key="1">
    <source>
        <dbReference type="SAM" id="MobiDB-lite"/>
    </source>
</evidence>
<feature type="compositionally biased region" description="Gly residues" evidence="1">
    <location>
        <begin position="384"/>
        <end position="402"/>
    </location>
</feature>
<comment type="caution">
    <text evidence="2">The sequence shown here is derived from an EMBL/GenBank/DDBJ whole genome shotgun (WGS) entry which is preliminary data.</text>
</comment>
<sequence>MANGDNPPANPFGALGLVLPVSPEAAVNNGKATKSQQGAEAVQRGLHNNGTDPAYIKDLEDWDSVPHQAIYDSVQSMNPDTIHGNARKWLDISAAVGGALFGLNLSIQKELSDGFHGQFANAANDAARKFVQQGTDAQEVMQTVGARIHAAGYGAEAVRASVPPPGKPHNQGLTTPVTSLWPLVGAEDPALGNAAQRDAEEARQQAITAMKMNYNPTYQPAGQNVPTFVPVDSPGEGGPGGLNGNGNGTGTGTGTGTGSPNSSNGTDQKATNPDDKANTDNQQTDPSTSPNSSDSSNSGGNQGSSSASGTTGGADTKPAGLDSSTSPAGVGSGSGSHGGTSGGLGGIGSGGVGGIGGGGANAPGRSMPGLGGAGNAAAAAALAGRGGAAGAAGMPGMGMPHGGKGKGEEDSEHKTPDYLIIDREEELFGIRERTTPQAIGADIPAAQTRPDDGEGQRR</sequence>
<dbReference type="InterPro" id="IPR038332">
    <property type="entry name" value="PPE_sf"/>
</dbReference>
<evidence type="ECO:0008006" key="4">
    <source>
        <dbReference type="Google" id="ProtNLM"/>
    </source>
</evidence>
<reference evidence="2 3" key="1">
    <citation type="submission" date="2018-07" db="EMBL/GenBank/DDBJ databases">
        <title>Genomic Encyclopedia of Type Strains, Phase IV (KMG-IV): sequencing the most valuable type-strain genomes for metagenomic binning, comparative biology and taxonomic classification.</title>
        <authorList>
            <person name="Goeker M."/>
        </authorList>
    </citation>
    <scope>NUCLEOTIDE SEQUENCE [LARGE SCALE GENOMIC DNA]</scope>
    <source>
        <strain evidence="2 3">DSM 44290</strain>
    </source>
</reference>
<feature type="region of interest" description="Disordered" evidence="1">
    <location>
        <begin position="28"/>
        <end position="50"/>
    </location>
</feature>
<protein>
    <recommendedName>
        <fullName evidence="4">PPE family protein</fullName>
    </recommendedName>
</protein>
<name>A0A370I0R8_9NOCA</name>
<organism evidence="2 3">
    <name type="scientific">Nocardia pseudobrasiliensis</name>
    <dbReference type="NCBI Taxonomy" id="45979"/>
    <lineage>
        <taxon>Bacteria</taxon>
        <taxon>Bacillati</taxon>
        <taxon>Actinomycetota</taxon>
        <taxon>Actinomycetes</taxon>
        <taxon>Mycobacteriales</taxon>
        <taxon>Nocardiaceae</taxon>
        <taxon>Nocardia</taxon>
    </lineage>
</organism>
<dbReference type="SUPFAM" id="SSF140459">
    <property type="entry name" value="PE/PPE dimer-like"/>
    <property type="match status" value="1"/>
</dbReference>
<dbReference type="Gene3D" id="1.20.1260.20">
    <property type="entry name" value="PPE superfamily"/>
    <property type="match status" value="1"/>
</dbReference>
<dbReference type="EMBL" id="QQBC01000008">
    <property type="protein sequence ID" value="RDI64353.1"/>
    <property type="molecule type" value="Genomic_DNA"/>
</dbReference>
<accession>A0A370I0R8</accession>
<feature type="compositionally biased region" description="Basic and acidic residues" evidence="1">
    <location>
        <begin position="449"/>
        <end position="458"/>
    </location>
</feature>
<keyword evidence="3" id="KW-1185">Reference proteome</keyword>
<feature type="compositionally biased region" description="Basic and acidic residues" evidence="1">
    <location>
        <begin position="405"/>
        <end position="416"/>
    </location>
</feature>
<dbReference type="STRING" id="1210086.GCA_001613105_02758"/>
<dbReference type="Proteomes" id="UP000254869">
    <property type="component" value="Unassembled WGS sequence"/>
</dbReference>
<feature type="compositionally biased region" description="Gly residues" evidence="1">
    <location>
        <begin position="235"/>
        <end position="257"/>
    </location>
</feature>
<proteinExistence type="predicted"/>